<dbReference type="EMBL" id="JAAIUW010000003">
    <property type="protein sequence ID" value="KAF7838653.1"/>
    <property type="molecule type" value="Genomic_DNA"/>
</dbReference>
<protein>
    <submittedName>
        <fullName evidence="1">Uncharacterized protein</fullName>
    </submittedName>
</protein>
<dbReference type="AlphaFoldDB" id="A0A834X5M7"/>
<sequence>MAKDKEAKSTLHPHLALPRGVACGDTLFSHENLEGKFSPCTLLTSLAPK</sequence>
<proteinExistence type="predicted"/>
<comment type="caution">
    <text evidence="1">The sequence shown here is derived from an EMBL/GenBank/DDBJ whole genome shotgun (WGS) entry which is preliminary data.</text>
</comment>
<organism evidence="1 2">
    <name type="scientific">Senna tora</name>
    <dbReference type="NCBI Taxonomy" id="362788"/>
    <lineage>
        <taxon>Eukaryota</taxon>
        <taxon>Viridiplantae</taxon>
        <taxon>Streptophyta</taxon>
        <taxon>Embryophyta</taxon>
        <taxon>Tracheophyta</taxon>
        <taxon>Spermatophyta</taxon>
        <taxon>Magnoliopsida</taxon>
        <taxon>eudicotyledons</taxon>
        <taxon>Gunneridae</taxon>
        <taxon>Pentapetalae</taxon>
        <taxon>rosids</taxon>
        <taxon>fabids</taxon>
        <taxon>Fabales</taxon>
        <taxon>Fabaceae</taxon>
        <taxon>Caesalpinioideae</taxon>
        <taxon>Cassia clade</taxon>
        <taxon>Senna</taxon>
    </lineage>
</organism>
<evidence type="ECO:0000313" key="2">
    <source>
        <dbReference type="Proteomes" id="UP000634136"/>
    </source>
</evidence>
<gene>
    <name evidence="1" type="ORF">G2W53_007135</name>
</gene>
<evidence type="ECO:0000313" key="1">
    <source>
        <dbReference type="EMBL" id="KAF7838653.1"/>
    </source>
</evidence>
<accession>A0A834X5M7</accession>
<dbReference type="Proteomes" id="UP000634136">
    <property type="component" value="Unassembled WGS sequence"/>
</dbReference>
<keyword evidence="2" id="KW-1185">Reference proteome</keyword>
<reference evidence="1" key="1">
    <citation type="submission" date="2020-09" db="EMBL/GenBank/DDBJ databases">
        <title>Genome-Enabled Discovery of Anthraquinone Biosynthesis in Senna tora.</title>
        <authorList>
            <person name="Kang S.-H."/>
            <person name="Pandey R.P."/>
            <person name="Lee C.-M."/>
            <person name="Sim J.-S."/>
            <person name="Jeong J.-T."/>
            <person name="Choi B.-S."/>
            <person name="Jung M."/>
            <person name="Ginzburg D."/>
            <person name="Zhao K."/>
            <person name="Won S.Y."/>
            <person name="Oh T.-J."/>
            <person name="Yu Y."/>
            <person name="Kim N.-H."/>
            <person name="Lee O.R."/>
            <person name="Lee T.-H."/>
            <person name="Bashyal P."/>
            <person name="Kim T.-S."/>
            <person name="Lee W.-H."/>
            <person name="Kawkins C."/>
            <person name="Kim C.-K."/>
            <person name="Kim J.S."/>
            <person name="Ahn B.O."/>
            <person name="Rhee S.Y."/>
            <person name="Sohng J.K."/>
        </authorList>
    </citation>
    <scope>NUCLEOTIDE SEQUENCE</scope>
    <source>
        <tissue evidence="1">Leaf</tissue>
    </source>
</reference>
<name>A0A834X5M7_9FABA</name>